<dbReference type="PANTHER" id="PTHR31651:SF3">
    <property type="entry name" value="PROTEIN PIN-LIKES 7"/>
    <property type="match status" value="1"/>
</dbReference>
<feature type="transmembrane region" description="Helical" evidence="10">
    <location>
        <begin position="46"/>
        <end position="64"/>
    </location>
</feature>
<comment type="subcellular location">
    <subcellularLocation>
        <location evidence="1">Endoplasmic reticulum membrane</location>
        <topology evidence="1">Multi-pass membrane protein</topology>
    </subcellularLocation>
</comment>
<evidence type="ECO:0008006" key="13">
    <source>
        <dbReference type="Google" id="ProtNLM"/>
    </source>
</evidence>
<dbReference type="Proteomes" id="UP000652761">
    <property type="component" value="Unassembled WGS sequence"/>
</dbReference>
<dbReference type="EMBL" id="NMUH01001614">
    <property type="protein sequence ID" value="MQL93963.1"/>
    <property type="molecule type" value="Genomic_DNA"/>
</dbReference>
<comment type="similarity">
    <text evidence="8">Belongs to the auxin efflux carrier (TC 2.A.69.2) family.</text>
</comment>
<comment type="caution">
    <text evidence="11">The sequence shown here is derived from an EMBL/GenBank/DDBJ whole genome shotgun (WGS) entry which is preliminary data.</text>
</comment>
<evidence type="ECO:0000256" key="8">
    <source>
        <dbReference type="ARBA" id="ARBA00025752"/>
    </source>
</evidence>
<feature type="transmembrane region" description="Helical" evidence="10">
    <location>
        <begin position="396"/>
        <end position="419"/>
    </location>
</feature>
<comment type="function">
    <text evidence="7">Involved in cellular auxin homeostasis by regulating auxin metabolism. Regulates intracellular auxin accumulation at the endoplasmic reticulum and thus auxin availability for nuclear auxin signaling.</text>
</comment>
<gene>
    <name evidence="11" type="ORF">Taro_026616</name>
</gene>
<dbReference type="InterPro" id="IPR004776">
    <property type="entry name" value="Mem_transp_PIN-like"/>
</dbReference>
<keyword evidence="4 10" id="KW-1133">Transmembrane helix</keyword>
<feature type="transmembrane region" description="Helical" evidence="10">
    <location>
        <begin position="70"/>
        <end position="94"/>
    </location>
</feature>
<keyword evidence="3 10" id="KW-0812">Transmembrane</keyword>
<evidence type="ECO:0000256" key="7">
    <source>
        <dbReference type="ARBA" id="ARBA00025100"/>
    </source>
</evidence>
<feature type="transmembrane region" description="Helical" evidence="10">
    <location>
        <begin position="363"/>
        <end position="384"/>
    </location>
</feature>
<dbReference type="GO" id="GO:0080162">
    <property type="term" value="P:endoplasmic reticulum to cytosol auxin transport"/>
    <property type="evidence" value="ECO:0007669"/>
    <property type="project" value="InterPro"/>
</dbReference>
<keyword evidence="2" id="KW-0813">Transport</keyword>
<evidence type="ECO:0000256" key="6">
    <source>
        <dbReference type="ARBA" id="ARBA00023294"/>
    </source>
</evidence>
<dbReference type="Pfam" id="PF03547">
    <property type="entry name" value="Mem_trans"/>
    <property type="match status" value="1"/>
</dbReference>
<feature type="transmembrane region" description="Helical" evidence="10">
    <location>
        <begin position="6"/>
        <end position="34"/>
    </location>
</feature>
<evidence type="ECO:0000256" key="3">
    <source>
        <dbReference type="ARBA" id="ARBA00022692"/>
    </source>
</evidence>
<accession>A0A843VP45</accession>
<feature type="transmembrane region" description="Helical" evidence="10">
    <location>
        <begin position="106"/>
        <end position="127"/>
    </location>
</feature>
<name>A0A843VP45_COLES</name>
<proteinExistence type="inferred from homology"/>
<evidence type="ECO:0000256" key="5">
    <source>
        <dbReference type="ARBA" id="ARBA00023136"/>
    </source>
</evidence>
<reference evidence="11" key="1">
    <citation type="submission" date="2017-07" db="EMBL/GenBank/DDBJ databases">
        <title>Taro Niue Genome Assembly and Annotation.</title>
        <authorList>
            <person name="Atibalentja N."/>
            <person name="Keating K."/>
            <person name="Fields C.J."/>
        </authorList>
    </citation>
    <scope>NUCLEOTIDE SEQUENCE</scope>
    <source>
        <strain evidence="11">Niue_2</strain>
        <tissue evidence="11">Leaf</tissue>
    </source>
</reference>
<sequence>MAFLELLVLASMPVVQMLLIGLVGAYLASGFCNVLTPDARKHMNKVVYLVFISSLTFSSLAKTVTLQDIISWWFMPVNIGIIYLIGGTLGWIAVKILRPERHLEGLIIATCSAGNLGNLMVIVVPAVCNEAHSPFGDPVVCRNRGLSYASFSMALGGFYIWTHTYSLMKNSGVLYKKMKAAEDVGEHANGWGNPKDGGVGNEKDLEAPLLPSTSPSHDGAEAAEQSFSAEPSSSWKHKSNILKFLERARESALHLAKELMSPPTIAATLGLIVGATPPLKSLIIGASAPLRVVQDAIKLLGDATIPCITLILGGNLTQGVKKSKLRRSIIATVLFLKYMILPASGIAVVKAASKLGFLPDDPLYHYAILLQYTLPPAMSIGTMAELFDVVQEECSVLFLWTYLVCAPALTIWSTVYMWFLS</sequence>
<organism evidence="11 12">
    <name type="scientific">Colocasia esculenta</name>
    <name type="common">Wild taro</name>
    <name type="synonym">Arum esculentum</name>
    <dbReference type="NCBI Taxonomy" id="4460"/>
    <lineage>
        <taxon>Eukaryota</taxon>
        <taxon>Viridiplantae</taxon>
        <taxon>Streptophyta</taxon>
        <taxon>Embryophyta</taxon>
        <taxon>Tracheophyta</taxon>
        <taxon>Spermatophyta</taxon>
        <taxon>Magnoliopsida</taxon>
        <taxon>Liliopsida</taxon>
        <taxon>Araceae</taxon>
        <taxon>Aroideae</taxon>
        <taxon>Colocasieae</taxon>
        <taxon>Colocasia</taxon>
    </lineage>
</organism>
<protein>
    <recommendedName>
        <fullName evidence="13">PIN-like protein</fullName>
    </recommendedName>
</protein>
<dbReference type="AlphaFoldDB" id="A0A843VP45"/>
<dbReference type="GO" id="GO:0009734">
    <property type="term" value="P:auxin-activated signaling pathway"/>
    <property type="evidence" value="ECO:0007669"/>
    <property type="project" value="UniProtKB-KW"/>
</dbReference>
<dbReference type="PANTHER" id="PTHR31651">
    <property type="match status" value="1"/>
</dbReference>
<keyword evidence="12" id="KW-1185">Reference proteome</keyword>
<evidence type="ECO:0000256" key="10">
    <source>
        <dbReference type="SAM" id="Phobius"/>
    </source>
</evidence>
<dbReference type="InterPro" id="IPR045033">
    <property type="entry name" value="PILS1/3/4/5/7"/>
</dbReference>
<evidence type="ECO:0000256" key="1">
    <source>
        <dbReference type="ARBA" id="ARBA00004477"/>
    </source>
</evidence>
<evidence type="ECO:0000256" key="9">
    <source>
        <dbReference type="SAM" id="MobiDB-lite"/>
    </source>
</evidence>
<dbReference type="OrthoDB" id="191139at2759"/>
<evidence type="ECO:0000313" key="12">
    <source>
        <dbReference type="Proteomes" id="UP000652761"/>
    </source>
</evidence>
<keyword evidence="5 10" id="KW-0472">Membrane</keyword>
<dbReference type="GO" id="GO:0005789">
    <property type="term" value="C:endoplasmic reticulum membrane"/>
    <property type="evidence" value="ECO:0007669"/>
    <property type="project" value="UniProtKB-SubCell"/>
</dbReference>
<keyword evidence="6" id="KW-0927">Auxin signaling pathway</keyword>
<evidence type="ECO:0000313" key="11">
    <source>
        <dbReference type="EMBL" id="MQL93963.1"/>
    </source>
</evidence>
<feature type="transmembrane region" description="Helical" evidence="10">
    <location>
        <begin position="147"/>
        <end position="168"/>
    </location>
</feature>
<evidence type="ECO:0000256" key="2">
    <source>
        <dbReference type="ARBA" id="ARBA00022448"/>
    </source>
</evidence>
<evidence type="ECO:0000256" key="4">
    <source>
        <dbReference type="ARBA" id="ARBA00022989"/>
    </source>
</evidence>
<feature type="region of interest" description="Disordered" evidence="9">
    <location>
        <begin position="187"/>
        <end position="232"/>
    </location>
</feature>
<feature type="transmembrane region" description="Helical" evidence="10">
    <location>
        <begin position="329"/>
        <end position="351"/>
    </location>
</feature>